<name>Q84YW8_ORYSJ</name>
<dbReference type="AlphaFoldDB" id="Q84YW8"/>
<gene>
    <name evidence="1" type="primary">OSJNBa0077B15.126</name>
</gene>
<reference evidence="2" key="2">
    <citation type="journal article" date="2008" name="Nucleic Acids Res.">
        <title>The rice annotation project database (RAP-DB): 2008 update.</title>
        <authorList>
            <consortium name="The rice annotation project (RAP)"/>
        </authorList>
    </citation>
    <scope>GENOME REANNOTATION</scope>
    <source>
        <strain evidence="2">cv. Nipponbare</strain>
    </source>
</reference>
<protein>
    <submittedName>
        <fullName evidence="1">Uncharacterized protein</fullName>
    </submittedName>
</protein>
<dbReference type="Proteomes" id="UP000000763">
    <property type="component" value="Chromosome 7"/>
</dbReference>
<proteinExistence type="predicted"/>
<organism evidence="1 2">
    <name type="scientific">Oryza sativa subsp. japonica</name>
    <name type="common">Rice</name>
    <dbReference type="NCBI Taxonomy" id="39947"/>
    <lineage>
        <taxon>Eukaryota</taxon>
        <taxon>Viridiplantae</taxon>
        <taxon>Streptophyta</taxon>
        <taxon>Embryophyta</taxon>
        <taxon>Tracheophyta</taxon>
        <taxon>Spermatophyta</taxon>
        <taxon>Magnoliopsida</taxon>
        <taxon>Liliopsida</taxon>
        <taxon>Poales</taxon>
        <taxon>Poaceae</taxon>
        <taxon>BOP clade</taxon>
        <taxon>Oryzoideae</taxon>
        <taxon>Oryzeae</taxon>
        <taxon>Oryzinae</taxon>
        <taxon>Oryza</taxon>
        <taxon>Oryza sativa</taxon>
    </lineage>
</organism>
<evidence type="ECO:0000313" key="1">
    <source>
        <dbReference type="EMBL" id="BAC57349.1"/>
    </source>
</evidence>
<accession>Q84YW8</accession>
<dbReference type="EMBL" id="AP005473">
    <property type="protein sequence ID" value="BAC57349.1"/>
    <property type="molecule type" value="Genomic_DNA"/>
</dbReference>
<evidence type="ECO:0000313" key="2">
    <source>
        <dbReference type="Proteomes" id="UP000000763"/>
    </source>
</evidence>
<reference evidence="2" key="1">
    <citation type="journal article" date="2005" name="Nature">
        <title>The map-based sequence of the rice genome.</title>
        <authorList>
            <consortium name="International rice genome sequencing project (IRGSP)"/>
            <person name="Matsumoto T."/>
            <person name="Wu J."/>
            <person name="Kanamori H."/>
            <person name="Katayose Y."/>
            <person name="Fujisawa M."/>
            <person name="Namiki N."/>
            <person name="Mizuno H."/>
            <person name="Yamamoto K."/>
            <person name="Antonio B.A."/>
            <person name="Baba T."/>
            <person name="Sakata K."/>
            <person name="Nagamura Y."/>
            <person name="Aoki H."/>
            <person name="Arikawa K."/>
            <person name="Arita K."/>
            <person name="Bito T."/>
            <person name="Chiden Y."/>
            <person name="Fujitsuka N."/>
            <person name="Fukunaka R."/>
            <person name="Hamada M."/>
            <person name="Harada C."/>
            <person name="Hayashi A."/>
            <person name="Hijishita S."/>
            <person name="Honda M."/>
            <person name="Hosokawa S."/>
            <person name="Ichikawa Y."/>
            <person name="Idonuma A."/>
            <person name="Iijima M."/>
            <person name="Ikeda M."/>
            <person name="Ikeno M."/>
            <person name="Ito K."/>
            <person name="Ito S."/>
            <person name="Ito T."/>
            <person name="Ito Y."/>
            <person name="Ito Y."/>
            <person name="Iwabuchi A."/>
            <person name="Kamiya K."/>
            <person name="Karasawa W."/>
            <person name="Kurita K."/>
            <person name="Katagiri S."/>
            <person name="Kikuta A."/>
            <person name="Kobayashi H."/>
            <person name="Kobayashi N."/>
            <person name="Machita K."/>
            <person name="Maehara T."/>
            <person name="Masukawa M."/>
            <person name="Mizubayashi T."/>
            <person name="Mukai Y."/>
            <person name="Nagasaki H."/>
            <person name="Nagata Y."/>
            <person name="Naito S."/>
            <person name="Nakashima M."/>
            <person name="Nakama Y."/>
            <person name="Nakamichi Y."/>
            <person name="Nakamura M."/>
            <person name="Meguro A."/>
            <person name="Negishi M."/>
            <person name="Ohta I."/>
            <person name="Ohta T."/>
            <person name="Okamoto M."/>
            <person name="Ono N."/>
            <person name="Saji S."/>
            <person name="Sakaguchi M."/>
            <person name="Sakai K."/>
            <person name="Shibata M."/>
            <person name="Shimokawa T."/>
            <person name="Song J."/>
            <person name="Takazaki Y."/>
            <person name="Terasawa K."/>
            <person name="Tsugane M."/>
            <person name="Tsuji K."/>
            <person name="Ueda S."/>
            <person name="Waki K."/>
            <person name="Yamagata H."/>
            <person name="Yamamoto M."/>
            <person name="Yamamoto S."/>
            <person name="Yamane H."/>
            <person name="Yoshiki S."/>
            <person name="Yoshihara R."/>
            <person name="Yukawa K."/>
            <person name="Zhong H."/>
            <person name="Yano M."/>
            <person name="Yuan Q."/>
            <person name="Ouyang S."/>
            <person name="Liu J."/>
            <person name="Jones K.M."/>
            <person name="Gansberger K."/>
            <person name="Moffat K."/>
            <person name="Hill J."/>
            <person name="Bera J."/>
            <person name="Fadrosh D."/>
            <person name="Jin S."/>
            <person name="Johri S."/>
            <person name="Kim M."/>
            <person name="Overton L."/>
            <person name="Reardon M."/>
            <person name="Tsitrin T."/>
            <person name="Vuong H."/>
            <person name="Weaver B."/>
            <person name="Ciecko A."/>
            <person name="Tallon L."/>
            <person name="Jackson J."/>
            <person name="Pai G."/>
            <person name="Aken S.V."/>
            <person name="Utterback T."/>
            <person name="Reidmuller S."/>
            <person name="Feldblyum T."/>
            <person name="Hsiao J."/>
            <person name="Zismann V."/>
            <person name="Iobst S."/>
            <person name="de Vazeille A.R."/>
            <person name="Buell C.R."/>
            <person name="Ying K."/>
            <person name="Li Y."/>
            <person name="Lu T."/>
            <person name="Huang Y."/>
            <person name="Zhao Q."/>
            <person name="Feng Q."/>
            <person name="Zhang L."/>
            <person name="Zhu J."/>
            <person name="Weng Q."/>
            <person name="Mu J."/>
            <person name="Lu Y."/>
            <person name="Fan D."/>
            <person name="Liu Y."/>
            <person name="Guan J."/>
            <person name="Zhang Y."/>
            <person name="Yu S."/>
            <person name="Liu X."/>
            <person name="Zhang Y."/>
            <person name="Hong G."/>
            <person name="Han B."/>
            <person name="Choisne N."/>
            <person name="Demange N."/>
            <person name="Orjeda G."/>
            <person name="Samain S."/>
            <person name="Cattolico L."/>
            <person name="Pelletier E."/>
            <person name="Couloux A."/>
            <person name="Segurens B."/>
            <person name="Wincker P."/>
            <person name="D'Hont A."/>
            <person name="Scarpelli C."/>
            <person name="Weissenbach J."/>
            <person name="Salanoubat M."/>
            <person name="Quetier F."/>
            <person name="Yu Y."/>
            <person name="Kim H.R."/>
            <person name="Rambo T."/>
            <person name="Currie J."/>
            <person name="Collura K."/>
            <person name="Luo M."/>
            <person name="Yang T."/>
            <person name="Ammiraju J.S.S."/>
            <person name="Engler F."/>
            <person name="Soderlund C."/>
            <person name="Wing R.A."/>
            <person name="Palmer L.E."/>
            <person name="de la Bastide M."/>
            <person name="Spiegel L."/>
            <person name="Nascimento L."/>
            <person name="Zutavern T."/>
            <person name="O'Shaughnessy A."/>
            <person name="Dike S."/>
            <person name="Dedhia N."/>
            <person name="Preston R."/>
            <person name="Balija V."/>
            <person name="McCombie W.R."/>
            <person name="Chow T."/>
            <person name="Chen H."/>
            <person name="Chung M."/>
            <person name="Chen C."/>
            <person name="Shaw J."/>
            <person name="Wu H."/>
            <person name="Hsiao K."/>
            <person name="Chao Y."/>
            <person name="Chu M."/>
            <person name="Cheng C."/>
            <person name="Hour A."/>
            <person name="Lee P."/>
            <person name="Lin S."/>
            <person name="Lin Y."/>
            <person name="Liou J."/>
            <person name="Liu S."/>
            <person name="Hsing Y."/>
            <person name="Raghuvanshi S."/>
            <person name="Mohanty A."/>
            <person name="Bharti A.K."/>
            <person name="Gaur A."/>
            <person name="Gupta V."/>
            <person name="Kumar D."/>
            <person name="Ravi V."/>
            <person name="Vij S."/>
            <person name="Kapur A."/>
            <person name="Khurana P."/>
            <person name="Khurana P."/>
            <person name="Khurana J.P."/>
            <person name="Tyagi A.K."/>
            <person name="Gaikwad K."/>
            <person name="Singh A."/>
            <person name="Dalal V."/>
            <person name="Srivastava S."/>
            <person name="Dixit A."/>
            <person name="Pal A.K."/>
            <person name="Ghazi I.A."/>
            <person name="Yadav M."/>
            <person name="Pandit A."/>
            <person name="Bhargava A."/>
            <person name="Sureshbabu K."/>
            <person name="Batra K."/>
            <person name="Sharma T.R."/>
            <person name="Mohapatra T."/>
            <person name="Singh N.K."/>
            <person name="Messing J."/>
            <person name="Nelson A.B."/>
            <person name="Fuks G."/>
            <person name="Kavchok S."/>
            <person name="Keizer G."/>
            <person name="Linton E."/>
            <person name="Llaca V."/>
            <person name="Song R."/>
            <person name="Tanyolac B."/>
            <person name="Young S."/>
            <person name="Ho-Il K."/>
            <person name="Hahn J.H."/>
            <person name="Sangsakoo G."/>
            <person name="Vanavichit A."/>
            <person name="de Mattos Luiz.A.T."/>
            <person name="Zimmer P.D."/>
            <person name="Malone G."/>
            <person name="Dellagostin O."/>
            <person name="de Oliveira A.C."/>
            <person name="Bevan M."/>
            <person name="Bancroft I."/>
            <person name="Minx P."/>
            <person name="Cordum H."/>
            <person name="Wilson R."/>
            <person name="Cheng Z."/>
            <person name="Jin W."/>
            <person name="Jiang J."/>
            <person name="Leong S.A."/>
            <person name="Iwama H."/>
            <person name="Gojobori T."/>
            <person name="Itoh T."/>
            <person name="Niimura Y."/>
            <person name="Fujii Y."/>
            <person name="Habara T."/>
            <person name="Sakai H."/>
            <person name="Sato Y."/>
            <person name="Wilson G."/>
            <person name="Kumar K."/>
            <person name="McCouch S."/>
            <person name="Juretic N."/>
            <person name="Hoen D."/>
            <person name="Wright S."/>
            <person name="Bruskiewich R."/>
            <person name="Bureau T."/>
            <person name="Miyao A."/>
            <person name="Hirochika H."/>
            <person name="Nishikawa T."/>
            <person name="Kadowaki K."/>
            <person name="Sugiura M."/>
            <person name="Burr B."/>
            <person name="Sasaki T."/>
        </authorList>
    </citation>
    <scope>NUCLEOTIDE SEQUENCE [LARGE SCALE GENOMIC DNA]</scope>
    <source>
        <strain evidence="2">cv. Nipponbare</strain>
    </source>
</reference>
<sequence>MISTTMTRRLCHVCPAHALRRPASPPVTPMGGSISRSITLMLQHLRNADEIDYGVAAWERQRDRVV</sequence>